<evidence type="ECO:0000313" key="3">
    <source>
        <dbReference type="Proteomes" id="UP000630142"/>
    </source>
</evidence>
<feature type="compositionally biased region" description="Polar residues" evidence="1">
    <location>
        <begin position="42"/>
        <end position="54"/>
    </location>
</feature>
<gene>
    <name evidence="2" type="ORF">GCM10016234_10440</name>
</gene>
<dbReference type="AlphaFoldDB" id="A0A8J3DXA2"/>
<reference evidence="2" key="2">
    <citation type="submission" date="2020-09" db="EMBL/GenBank/DDBJ databases">
        <authorList>
            <person name="Sun Q."/>
            <person name="Kim S."/>
        </authorList>
    </citation>
    <scope>NUCLEOTIDE SEQUENCE</scope>
    <source>
        <strain evidence="2">KCTC 42249</strain>
    </source>
</reference>
<dbReference type="EMBL" id="BMZQ01000001">
    <property type="protein sequence ID" value="GHD09557.1"/>
    <property type="molecule type" value="Genomic_DNA"/>
</dbReference>
<keyword evidence="3" id="KW-1185">Reference proteome</keyword>
<organism evidence="2 3">
    <name type="scientific">Tianweitania populi</name>
    <dbReference type="NCBI Taxonomy" id="1607949"/>
    <lineage>
        <taxon>Bacteria</taxon>
        <taxon>Pseudomonadati</taxon>
        <taxon>Pseudomonadota</taxon>
        <taxon>Alphaproteobacteria</taxon>
        <taxon>Hyphomicrobiales</taxon>
        <taxon>Phyllobacteriaceae</taxon>
        <taxon>Tianweitania</taxon>
    </lineage>
</organism>
<evidence type="ECO:0000256" key="1">
    <source>
        <dbReference type="SAM" id="MobiDB-lite"/>
    </source>
</evidence>
<comment type="caution">
    <text evidence="2">The sequence shown here is derived from an EMBL/GenBank/DDBJ whole genome shotgun (WGS) entry which is preliminary data.</text>
</comment>
<proteinExistence type="predicted"/>
<reference evidence="2" key="1">
    <citation type="journal article" date="2014" name="Int. J. Syst. Evol. Microbiol.">
        <title>Complete genome sequence of Corynebacterium casei LMG S-19264T (=DSM 44701T), isolated from a smear-ripened cheese.</title>
        <authorList>
            <consortium name="US DOE Joint Genome Institute (JGI-PGF)"/>
            <person name="Walter F."/>
            <person name="Albersmeier A."/>
            <person name="Kalinowski J."/>
            <person name="Ruckert C."/>
        </authorList>
    </citation>
    <scope>NUCLEOTIDE SEQUENCE</scope>
    <source>
        <strain evidence="2">KCTC 42249</strain>
    </source>
</reference>
<dbReference type="RefSeq" id="WP_189502220.1">
    <property type="nucleotide sequence ID" value="NZ_BMZQ01000001.1"/>
</dbReference>
<sequence>MQRREIWILVLVVVLIGAVWTVHSLLDSQVITETAPVERSDQQNSGTNAPSQQVPAAGTGGTTNP</sequence>
<dbReference type="Proteomes" id="UP000630142">
    <property type="component" value="Unassembled WGS sequence"/>
</dbReference>
<accession>A0A8J3DXA2</accession>
<protein>
    <submittedName>
        <fullName evidence="2">Uncharacterized protein</fullName>
    </submittedName>
</protein>
<name>A0A8J3DXA2_9HYPH</name>
<evidence type="ECO:0000313" key="2">
    <source>
        <dbReference type="EMBL" id="GHD09557.1"/>
    </source>
</evidence>
<feature type="region of interest" description="Disordered" evidence="1">
    <location>
        <begin position="36"/>
        <end position="65"/>
    </location>
</feature>